<dbReference type="PANTHER" id="PTHR43108:SF8">
    <property type="entry name" value="SD21168P"/>
    <property type="match status" value="1"/>
</dbReference>
<dbReference type="PIRSF" id="PIRSF036666">
    <property type="entry name" value="G6S"/>
    <property type="match status" value="1"/>
</dbReference>
<gene>
    <name evidence="3" type="ORF">GCM10010517_66780</name>
</gene>
<dbReference type="EMBL" id="BAAAVI010000069">
    <property type="protein sequence ID" value="GAA2901021.1"/>
    <property type="molecule type" value="Genomic_DNA"/>
</dbReference>
<feature type="signal peptide" evidence="1">
    <location>
        <begin position="1"/>
        <end position="29"/>
    </location>
</feature>
<comment type="caution">
    <text evidence="3">The sequence shown here is derived from an EMBL/GenBank/DDBJ whole genome shotgun (WGS) entry which is preliminary data.</text>
</comment>
<reference evidence="3 4" key="1">
    <citation type="journal article" date="2019" name="Int. J. Syst. Evol. Microbiol.">
        <title>The Global Catalogue of Microorganisms (GCM) 10K type strain sequencing project: providing services to taxonomists for standard genome sequencing and annotation.</title>
        <authorList>
            <consortium name="The Broad Institute Genomics Platform"/>
            <consortium name="The Broad Institute Genome Sequencing Center for Infectious Disease"/>
            <person name="Wu L."/>
            <person name="Ma J."/>
        </authorList>
    </citation>
    <scope>NUCLEOTIDE SEQUENCE [LARGE SCALE GENOMIC DNA]</scope>
    <source>
        <strain evidence="3 4">JCM 6242</strain>
    </source>
</reference>
<sequence length="523" mass="56834">MPNAVRKVLSLVLLLALAASGTVTTVAYAAERPNILFILVDDLEAGDLQRFPNIHNLLARGGTGFDRFFVTNSWCCPSRATIMRSQYVHSHGVLTNTAPEGGFTRFYASGLERSTIGTWMKSAGYRTGLMGKYLNHYPGGAAPPTHVPPGWDEWDVPVRNLYGEYDYTLNENGVLRDYGSLEQDYLADVLSRKAQAFVSQPGTDPFFLYLAPIAPHNPANHAPRHSQAFADAVAPRPPSFNQEDVADEPLWLRSLPRLGPRAIEKIDERYRRRLRAMLGVDDMVGALVETLRASGKLDETYIFFGSDNGFHLGQHRLAQGKTTPFDEAIRVPLLVRGPGVQPGRVVGDLAATVDLAPTFAEIAGVRPPDFAEGRSLLPLLRGGTPTPWRQNVLLEFNRPADPGSARQTPVPAYRGMRTARHTFVRYTTGEYQLYDNASDPYQLRNLAAKVPPSVIAEFDRQLDALASCSGAGCRSADSVAPPVLPAVPLVPLVPAEPAAPVVPAEPALPAVPELPAGSPVLVP</sequence>
<evidence type="ECO:0000259" key="2">
    <source>
        <dbReference type="Pfam" id="PF00884"/>
    </source>
</evidence>
<dbReference type="RefSeq" id="WP_344979879.1">
    <property type="nucleotide sequence ID" value="NZ_BAAAVI010000069.1"/>
</dbReference>
<dbReference type="Pfam" id="PF00884">
    <property type="entry name" value="Sulfatase"/>
    <property type="match status" value="1"/>
</dbReference>
<dbReference type="PANTHER" id="PTHR43108">
    <property type="entry name" value="N-ACETYLGLUCOSAMINE-6-SULFATASE FAMILY MEMBER"/>
    <property type="match status" value="1"/>
</dbReference>
<keyword evidence="1" id="KW-0732">Signal</keyword>
<dbReference type="InterPro" id="IPR000917">
    <property type="entry name" value="Sulfatase_N"/>
</dbReference>
<proteinExistence type="predicted"/>
<name>A0ABN3W7S1_9ACTN</name>
<accession>A0ABN3W7S1</accession>
<dbReference type="InterPro" id="IPR017850">
    <property type="entry name" value="Alkaline_phosphatase_core_sf"/>
</dbReference>
<dbReference type="Gene3D" id="3.40.720.10">
    <property type="entry name" value="Alkaline Phosphatase, subunit A"/>
    <property type="match status" value="1"/>
</dbReference>
<evidence type="ECO:0000313" key="4">
    <source>
        <dbReference type="Proteomes" id="UP001500831"/>
    </source>
</evidence>
<dbReference type="Proteomes" id="UP001500831">
    <property type="component" value="Unassembled WGS sequence"/>
</dbReference>
<dbReference type="CDD" id="cd16147">
    <property type="entry name" value="G6S"/>
    <property type="match status" value="1"/>
</dbReference>
<keyword evidence="4" id="KW-1185">Reference proteome</keyword>
<feature type="domain" description="Sulfatase N-terminal" evidence="2">
    <location>
        <begin position="33"/>
        <end position="365"/>
    </location>
</feature>
<organism evidence="3 4">
    <name type="scientific">Streptosporangium fragile</name>
    <dbReference type="NCBI Taxonomy" id="46186"/>
    <lineage>
        <taxon>Bacteria</taxon>
        <taxon>Bacillati</taxon>
        <taxon>Actinomycetota</taxon>
        <taxon>Actinomycetes</taxon>
        <taxon>Streptosporangiales</taxon>
        <taxon>Streptosporangiaceae</taxon>
        <taxon>Streptosporangium</taxon>
    </lineage>
</organism>
<evidence type="ECO:0000313" key="3">
    <source>
        <dbReference type="EMBL" id="GAA2901021.1"/>
    </source>
</evidence>
<feature type="chain" id="PRO_5045156634" evidence="1">
    <location>
        <begin position="30"/>
        <end position="523"/>
    </location>
</feature>
<evidence type="ECO:0000256" key="1">
    <source>
        <dbReference type="SAM" id="SignalP"/>
    </source>
</evidence>
<dbReference type="InterPro" id="IPR012251">
    <property type="entry name" value="GlcNAc_6-SO4ase"/>
</dbReference>
<dbReference type="SUPFAM" id="SSF53649">
    <property type="entry name" value="Alkaline phosphatase-like"/>
    <property type="match status" value="1"/>
</dbReference>
<protein>
    <submittedName>
        <fullName evidence="3">Sulfatase</fullName>
    </submittedName>
</protein>